<evidence type="ECO:0000313" key="3">
    <source>
        <dbReference type="WBParaSite" id="ACRNAN_scaffold31543.g20165.t1"/>
    </source>
</evidence>
<protein>
    <submittedName>
        <fullName evidence="3">Integrase zinc-binding domain-containing protein</fullName>
    </submittedName>
</protein>
<dbReference type="PANTHER" id="PTHR47331:SF2">
    <property type="match status" value="1"/>
</dbReference>
<dbReference type="Gene3D" id="3.30.420.10">
    <property type="entry name" value="Ribonuclease H-like superfamily/Ribonuclease H"/>
    <property type="match status" value="1"/>
</dbReference>
<dbReference type="Pfam" id="PF17921">
    <property type="entry name" value="Integrase_H2C2"/>
    <property type="match status" value="1"/>
</dbReference>
<dbReference type="Proteomes" id="UP000887540">
    <property type="component" value="Unplaced"/>
</dbReference>
<dbReference type="GO" id="GO:0003676">
    <property type="term" value="F:nucleic acid binding"/>
    <property type="evidence" value="ECO:0007669"/>
    <property type="project" value="InterPro"/>
</dbReference>
<dbReference type="InterPro" id="IPR041588">
    <property type="entry name" value="Integrase_H2C2"/>
</dbReference>
<dbReference type="WBParaSite" id="ACRNAN_scaffold31543.g20165.t1">
    <property type="protein sequence ID" value="ACRNAN_scaffold31543.g20165.t1"/>
    <property type="gene ID" value="ACRNAN_scaffold31543.g20165"/>
</dbReference>
<evidence type="ECO:0000259" key="1">
    <source>
        <dbReference type="Pfam" id="PF17921"/>
    </source>
</evidence>
<name>A0A914DMH8_9BILA</name>
<sequence>MAEHVKALHAKNNVTLSMIREKYWIPQGARNVMNAIKSCPVCKKFDAVPFRLPKMGKLPLERSTRTRPFEYTGVDMFGPLRIKNQDGSKGKIWGIIFTCMTTRLTYIDVVSDASAFT</sequence>
<dbReference type="InterPro" id="IPR036397">
    <property type="entry name" value="RNaseH_sf"/>
</dbReference>
<accession>A0A914DMH8</accession>
<dbReference type="AlphaFoldDB" id="A0A914DMH8"/>
<reference evidence="3" key="1">
    <citation type="submission" date="2022-11" db="UniProtKB">
        <authorList>
            <consortium name="WormBaseParasite"/>
        </authorList>
    </citation>
    <scope>IDENTIFICATION</scope>
</reference>
<proteinExistence type="predicted"/>
<keyword evidence="2" id="KW-1185">Reference proteome</keyword>
<dbReference type="PANTHER" id="PTHR47331">
    <property type="entry name" value="PHD-TYPE DOMAIN-CONTAINING PROTEIN"/>
    <property type="match status" value="1"/>
</dbReference>
<organism evidence="2 3">
    <name type="scientific">Acrobeloides nanus</name>
    <dbReference type="NCBI Taxonomy" id="290746"/>
    <lineage>
        <taxon>Eukaryota</taxon>
        <taxon>Metazoa</taxon>
        <taxon>Ecdysozoa</taxon>
        <taxon>Nematoda</taxon>
        <taxon>Chromadorea</taxon>
        <taxon>Rhabditida</taxon>
        <taxon>Tylenchina</taxon>
        <taxon>Cephalobomorpha</taxon>
        <taxon>Cephaloboidea</taxon>
        <taxon>Cephalobidae</taxon>
        <taxon>Acrobeloides</taxon>
    </lineage>
</organism>
<evidence type="ECO:0000313" key="2">
    <source>
        <dbReference type="Proteomes" id="UP000887540"/>
    </source>
</evidence>
<feature type="domain" description="Integrase zinc-binding" evidence="1">
    <location>
        <begin position="4"/>
        <end position="45"/>
    </location>
</feature>